<reference evidence="2" key="2">
    <citation type="journal article" date="2015" name="Fish Shellfish Immunol.">
        <title>Early steps in the European eel (Anguilla anguilla)-Vibrio vulnificus interaction in the gills: Role of the RtxA13 toxin.</title>
        <authorList>
            <person name="Callol A."/>
            <person name="Pajuelo D."/>
            <person name="Ebbesson L."/>
            <person name="Teles M."/>
            <person name="MacKenzie S."/>
            <person name="Amaro C."/>
        </authorList>
    </citation>
    <scope>NUCLEOTIDE SEQUENCE</scope>
</reference>
<organism evidence="2">
    <name type="scientific">Anguilla anguilla</name>
    <name type="common">European freshwater eel</name>
    <name type="synonym">Muraena anguilla</name>
    <dbReference type="NCBI Taxonomy" id="7936"/>
    <lineage>
        <taxon>Eukaryota</taxon>
        <taxon>Metazoa</taxon>
        <taxon>Chordata</taxon>
        <taxon>Craniata</taxon>
        <taxon>Vertebrata</taxon>
        <taxon>Euteleostomi</taxon>
        <taxon>Actinopterygii</taxon>
        <taxon>Neopterygii</taxon>
        <taxon>Teleostei</taxon>
        <taxon>Anguilliformes</taxon>
        <taxon>Anguillidae</taxon>
        <taxon>Anguilla</taxon>
    </lineage>
</organism>
<name>A0A0E9QLD9_ANGAN</name>
<evidence type="ECO:0000313" key="2">
    <source>
        <dbReference type="EMBL" id="JAH17252.1"/>
    </source>
</evidence>
<proteinExistence type="predicted"/>
<feature type="region of interest" description="Disordered" evidence="1">
    <location>
        <begin position="1"/>
        <end position="32"/>
    </location>
</feature>
<dbReference type="AlphaFoldDB" id="A0A0E9QLD9"/>
<dbReference type="EMBL" id="GBXM01091325">
    <property type="protein sequence ID" value="JAH17252.1"/>
    <property type="molecule type" value="Transcribed_RNA"/>
</dbReference>
<protein>
    <submittedName>
        <fullName evidence="2">Uncharacterized protein</fullName>
    </submittedName>
</protein>
<feature type="compositionally biased region" description="Polar residues" evidence="1">
    <location>
        <begin position="21"/>
        <end position="32"/>
    </location>
</feature>
<reference evidence="2" key="1">
    <citation type="submission" date="2014-11" db="EMBL/GenBank/DDBJ databases">
        <authorList>
            <person name="Amaro Gonzalez C."/>
        </authorList>
    </citation>
    <scope>NUCLEOTIDE SEQUENCE</scope>
</reference>
<accession>A0A0E9QLD9</accession>
<sequence>MYKANPKVNEELKQRLPSPVKQHSTESASQLR</sequence>
<evidence type="ECO:0000256" key="1">
    <source>
        <dbReference type="SAM" id="MobiDB-lite"/>
    </source>
</evidence>